<dbReference type="Proteomes" id="UP000256645">
    <property type="component" value="Unassembled WGS sequence"/>
</dbReference>
<evidence type="ECO:0000256" key="1">
    <source>
        <dbReference type="ARBA" id="ARBA00009009"/>
    </source>
</evidence>
<dbReference type="GO" id="GO:0016787">
    <property type="term" value="F:hydrolase activity"/>
    <property type="evidence" value="ECO:0007669"/>
    <property type="project" value="UniProtKB-KW"/>
</dbReference>
<organism evidence="4 5">
    <name type="scientific">Coleophoma cylindrospora</name>
    <dbReference type="NCBI Taxonomy" id="1849047"/>
    <lineage>
        <taxon>Eukaryota</taxon>
        <taxon>Fungi</taxon>
        <taxon>Dikarya</taxon>
        <taxon>Ascomycota</taxon>
        <taxon>Pezizomycotina</taxon>
        <taxon>Leotiomycetes</taxon>
        <taxon>Helotiales</taxon>
        <taxon>Dermateaceae</taxon>
        <taxon>Coleophoma</taxon>
    </lineage>
</organism>
<dbReference type="EMBL" id="PDLM01000014">
    <property type="protein sequence ID" value="RDW62345.1"/>
    <property type="molecule type" value="Genomic_DNA"/>
</dbReference>
<dbReference type="InterPro" id="IPR050789">
    <property type="entry name" value="Diverse_Enzym_Activities"/>
</dbReference>
<evidence type="ECO:0000259" key="3">
    <source>
        <dbReference type="Pfam" id="PF00144"/>
    </source>
</evidence>
<evidence type="ECO:0000256" key="2">
    <source>
        <dbReference type="ARBA" id="ARBA00022801"/>
    </source>
</evidence>
<comment type="caution">
    <text evidence="4">The sequence shown here is derived from an EMBL/GenBank/DDBJ whole genome shotgun (WGS) entry which is preliminary data.</text>
</comment>
<proteinExistence type="inferred from homology"/>
<keyword evidence="5" id="KW-1185">Reference proteome</keyword>
<evidence type="ECO:0000313" key="4">
    <source>
        <dbReference type="EMBL" id="RDW62345.1"/>
    </source>
</evidence>
<feature type="domain" description="Beta-lactamase-related" evidence="3">
    <location>
        <begin position="11"/>
        <end position="385"/>
    </location>
</feature>
<dbReference type="PANTHER" id="PTHR43283:SF17">
    <property type="entry name" value="(LOVD), PUTATIVE (AFU_ORTHOLOGUE AFUA_5G00920)-RELATED"/>
    <property type="match status" value="1"/>
</dbReference>
<keyword evidence="2" id="KW-0378">Hydrolase</keyword>
<protein>
    <submittedName>
        <fullName evidence="4">Beta-lactamase-like protein</fullName>
    </submittedName>
</protein>
<gene>
    <name evidence="4" type="ORF">BP6252_11778</name>
</gene>
<reference evidence="4 5" key="1">
    <citation type="journal article" date="2018" name="IMA Fungus">
        <title>IMA Genome-F 9: Draft genome sequence of Annulohypoxylon stygium, Aspergillus mulundensis, Berkeleyomyces basicola (syn. Thielaviopsis basicola), Ceratocystis smalleyi, two Cercospora beticola strains, Coleophoma cylindrospora, Fusarium fracticaudum, Phialophora cf. hyalina, and Morchella septimelata.</title>
        <authorList>
            <person name="Wingfield B.D."/>
            <person name="Bills G.F."/>
            <person name="Dong Y."/>
            <person name="Huang W."/>
            <person name="Nel W.J."/>
            <person name="Swalarsk-Parry B.S."/>
            <person name="Vaghefi N."/>
            <person name="Wilken P.M."/>
            <person name="An Z."/>
            <person name="de Beer Z.W."/>
            <person name="De Vos L."/>
            <person name="Chen L."/>
            <person name="Duong T.A."/>
            <person name="Gao Y."/>
            <person name="Hammerbacher A."/>
            <person name="Kikkert J.R."/>
            <person name="Li Y."/>
            <person name="Li H."/>
            <person name="Li K."/>
            <person name="Li Q."/>
            <person name="Liu X."/>
            <person name="Ma X."/>
            <person name="Naidoo K."/>
            <person name="Pethybridge S.J."/>
            <person name="Sun J."/>
            <person name="Steenkamp E.T."/>
            <person name="van der Nest M.A."/>
            <person name="van Wyk S."/>
            <person name="Wingfield M.J."/>
            <person name="Xiong C."/>
            <person name="Yue Q."/>
            <person name="Zhang X."/>
        </authorList>
    </citation>
    <scope>NUCLEOTIDE SEQUENCE [LARGE SCALE GENOMIC DNA]</scope>
    <source>
        <strain evidence="4 5">BP6252</strain>
    </source>
</reference>
<dbReference type="AlphaFoldDB" id="A0A3D8QKK9"/>
<dbReference type="SUPFAM" id="SSF56601">
    <property type="entry name" value="beta-lactamase/transpeptidase-like"/>
    <property type="match status" value="1"/>
</dbReference>
<dbReference type="Pfam" id="PF00144">
    <property type="entry name" value="Beta-lactamase"/>
    <property type="match status" value="1"/>
</dbReference>
<dbReference type="InterPro" id="IPR001466">
    <property type="entry name" value="Beta-lactam-related"/>
</dbReference>
<sequence length="409" mass="44832">MENFEQKLENAIRALEVPGAVVCGSDAQGKSYYAKAFGFNSLKDDQKPMTVDSVFWVASATKLWSAISALQCVERGLMTLDEDVTRLLPELKDIEILKGFEPDSGKPILVKAKKTITLRHLLTHTSGLAYDAFTPELMQWRATRGEEFGLCMGTVLWRCLTPLVHEPGESYAYSTGLDWAGVMVARATKMTLEEYILKYICEPLGIKDISFHLEKRPDMLSRLCEMSERQGGMTMFGTPADVNGALQWTVNNIWKATGLEDDAGGAGGYATVIDYLKITQSLANNDEKLLSSSMLDQMCTPQLGPEAQATAEMLLKFPEYHNIAAPGVPMDTKFGVGLGSLIVLEDLPGGRKKGSINWGGLPNLSWWADRASGVSGFYGSQLVPTADPKTIEMAMAFERELYAKVNAGV</sequence>
<evidence type="ECO:0000313" key="5">
    <source>
        <dbReference type="Proteomes" id="UP000256645"/>
    </source>
</evidence>
<dbReference type="InterPro" id="IPR012338">
    <property type="entry name" value="Beta-lactam/transpept-like"/>
</dbReference>
<dbReference type="Gene3D" id="3.40.710.10">
    <property type="entry name" value="DD-peptidase/beta-lactamase superfamily"/>
    <property type="match status" value="1"/>
</dbReference>
<name>A0A3D8QKK9_9HELO</name>
<dbReference type="OrthoDB" id="428260at2759"/>
<comment type="similarity">
    <text evidence="1">Belongs to the class-A beta-lactamase family.</text>
</comment>
<accession>A0A3D8QKK9</accession>
<dbReference type="STRING" id="1849047.A0A3D8QKK9"/>
<dbReference type="PANTHER" id="PTHR43283">
    <property type="entry name" value="BETA-LACTAMASE-RELATED"/>
    <property type="match status" value="1"/>
</dbReference>